<dbReference type="SUPFAM" id="SSF52096">
    <property type="entry name" value="ClpP/crotonase"/>
    <property type="match status" value="1"/>
</dbReference>
<dbReference type="Gene3D" id="1.10.12.10">
    <property type="entry name" value="Lyase 2-enoyl-coa Hydratase, Chain A, domain 2"/>
    <property type="match status" value="1"/>
</dbReference>
<proteinExistence type="inferred from homology"/>
<organism evidence="3 4">
    <name type="scientific">Shouchella lonarensis</name>
    <dbReference type="NCBI Taxonomy" id="1464122"/>
    <lineage>
        <taxon>Bacteria</taxon>
        <taxon>Bacillati</taxon>
        <taxon>Bacillota</taxon>
        <taxon>Bacilli</taxon>
        <taxon>Bacillales</taxon>
        <taxon>Bacillaceae</taxon>
        <taxon>Shouchella</taxon>
    </lineage>
</organism>
<reference evidence="4" key="1">
    <citation type="submission" date="2016-09" db="EMBL/GenBank/DDBJ databases">
        <authorList>
            <person name="Varghese N."/>
            <person name="Submissions S."/>
        </authorList>
    </citation>
    <scope>NUCLEOTIDE SEQUENCE [LARGE SCALE GENOMIC DNA]</scope>
    <source>
        <strain evidence="4">25nlg</strain>
    </source>
</reference>
<dbReference type="PANTHER" id="PTHR43802:SF1">
    <property type="entry name" value="IP11341P-RELATED"/>
    <property type="match status" value="1"/>
</dbReference>
<dbReference type="EMBL" id="FMYM01000002">
    <property type="protein sequence ID" value="SDB86024.1"/>
    <property type="molecule type" value="Genomic_DNA"/>
</dbReference>
<dbReference type="OrthoDB" id="9775794at2"/>
<dbReference type="RefSeq" id="WP_090774652.1">
    <property type="nucleotide sequence ID" value="NZ_FMYM01000002.1"/>
</dbReference>
<dbReference type="PANTHER" id="PTHR43802">
    <property type="entry name" value="ENOYL-COA HYDRATASE"/>
    <property type="match status" value="1"/>
</dbReference>
<comment type="similarity">
    <text evidence="1 2">Belongs to the enoyl-CoA hydratase/isomerase family.</text>
</comment>
<evidence type="ECO:0000313" key="4">
    <source>
        <dbReference type="Proteomes" id="UP000242662"/>
    </source>
</evidence>
<gene>
    <name evidence="3" type="ORF">SAMN05421737_10269</name>
</gene>
<evidence type="ECO:0000313" key="3">
    <source>
        <dbReference type="EMBL" id="SDB86024.1"/>
    </source>
</evidence>
<dbReference type="Gene3D" id="3.90.226.10">
    <property type="entry name" value="2-enoyl-CoA Hydratase, Chain A, domain 1"/>
    <property type="match status" value="1"/>
</dbReference>
<dbReference type="InterPro" id="IPR014748">
    <property type="entry name" value="Enoyl-CoA_hydra_C"/>
</dbReference>
<dbReference type="Pfam" id="PF00378">
    <property type="entry name" value="ECH_1"/>
    <property type="match status" value="1"/>
</dbReference>
<dbReference type="CDD" id="cd06558">
    <property type="entry name" value="crotonase-like"/>
    <property type="match status" value="1"/>
</dbReference>
<dbReference type="GO" id="GO:0003824">
    <property type="term" value="F:catalytic activity"/>
    <property type="evidence" value="ECO:0007669"/>
    <property type="project" value="InterPro"/>
</dbReference>
<dbReference type="InterPro" id="IPR018376">
    <property type="entry name" value="Enoyl-CoA_hyd/isom_CS"/>
</dbReference>
<protein>
    <submittedName>
        <fullName evidence="3">Enoyl-CoA hydratase</fullName>
    </submittedName>
</protein>
<sequence length="249" mass="26799">MNTTIVSTNIANNVATITLGRPEVKNALNNDMHRALYDAFTQAKDDDNVRAIVLTGSGDAFCAGADLKSIDLSKFEEFDYGEALRETYNRLITLITSIDKPIIAAINGIAIGAGLSIALACDYRVASEKATFGLGFLNIGLVPDAGASYFLPKLIGYANALEMPLKGIFGAEEAKRIGLIHDIGDVTPWVEKVKQLPPTAFGLMKRNLREGSDSYLQEVLEMEVAAQVEASQAPEHRAALAHFVGKGVR</sequence>
<dbReference type="AlphaFoldDB" id="A0A1G6GVP4"/>
<dbReference type="InterPro" id="IPR001753">
    <property type="entry name" value="Enoyl-CoA_hydra/iso"/>
</dbReference>
<dbReference type="STRING" id="1464122.SAMN05421737_10269"/>
<keyword evidence="4" id="KW-1185">Reference proteome</keyword>
<dbReference type="PROSITE" id="PS00166">
    <property type="entry name" value="ENOYL_COA_HYDRATASE"/>
    <property type="match status" value="1"/>
</dbReference>
<evidence type="ECO:0000256" key="1">
    <source>
        <dbReference type="ARBA" id="ARBA00005254"/>
    </source>
</evidence>
<evidence type="ECO:0000256" key="2">
    <source>
        <dbReference type="RuleBase" id="RU003707"/>
    </source>
</evidence>
<dbReference type="InterPro" id="IPR029045">
    <property type="entry name" value="ClpP/crotonase-like_dom_sf"/>
</dbReference>
<dbReference type="Proteomes" id="UP000242662">
    <property type="component" value="Unassembled WGS sequence"/>
</dbReference>
<accession>A0A1G6GVP4</accession>
<name>A0A1G6GVP4_9BACI</name>